<dbReference type="Proteomes" id="UP000663881">
    <property type="component" value="Unassembled WGS sequence"/>
</dbReference>
<dbReference type="Proteomes" id="UP000663868">
    <property type="component" value="Unassembled WGS sequence"/>
</dbReference>
<feature type="transmembrane region" description="Helical" evidence="1">
    <location>
        <begin position="131"/>
        <end position="151"/>
    </location>
</feature>
<keyword evidence="1" id="KW-0812">Transmembrane</keyword>
<dbReference type="EMBL" id="CAJOAY010005367">
    <property type="protein sequence ID" value="CAF4105074.1"/>
    <property type="molecule type" value="Genomic_DNA"/>
</dbReference>
<evidence type="ECO:0000313" key="3">
    <source>
        <dbReference type="EMBL" id="CAF0888507.1"/>
    </source>
</evidence>
<keyword evidence="1" id="KW-1133">Transmembrane helix</keyword>
<gene>
    <name evidence="2" type="ORF">IZO911_LOCUS10862</name>
    <name evidence="3" type="ORF">JYZ213_LOCUS9887</name>
    <name evidence="5" type="ORF">KXQ929_LOCUS6467</name>
    <name evidence="7" type="ORF">OKA104_LOCUS35891</name>
    <name evidence="6" type="ORF">OXD698_LOCUS30192</name>
    <name evidence="4" type="ORF">VCS650_LOCUS15780</name>
</gene>
<evidence type="ECO:0000313" key="2">
    <source>
        <dbReference type="EMBL" id="CAF0874905.1"/>
    </source>
</evidence>
<dbReference type="AlphaFoldDB" id="A0A813XEI9"/>
<feature type="transmembrane region" description="Helical" evidence="1">
    <location>
        <begin position="94"/>
        <end position="119"/>
    </location>
</feature>
<evidence type="ECO:0000256" key="1">
    <source>
        <dbReference type="SAM" id="Phobius"/>
    </source>
</evidence>
<dbReference type="Proteomes" id="UP000663844">
    <property type="component" value="Unassembled WGS sequence"/>
</dbReference>
<dbReference type="Proteomes" id="UP000663845">
    <property type="component" value="Unassembled WGS sequence"/>
</dbReference>
<feature type="transmembrane region" description="Helical" evidence="1">
    <location>
        <begin position="207"/>
        <end position="231"/>
    </location>
</feature>
<protein>
    <submittedName>
        <fullName evidence="2">Uncharacterized protein</fullName>
    </submittedName>
</protein>
<organism evidence="2 8">
    <name type="scientific">Adineta steineri</name>
    <dbReference type="NCBI Taxonomy" id="433720"/>
    <lineage>
        <taxon>Eukaryota</taxon>
        <taxon>Metazoa</taxon>
        <taxon>Spiralia</taxon>
        <taxon>Gnathifera</taxon>
        <taxon>Rotifera</taxon>
        <taxon>Eurotatoria</taxon>
        <taxon>Bdelloidea</taxon>
        <taxon>Adinetida</taxon>
        <taxon>Adinetidae</taxon>
        <taxon>Adineta</taxon>
    </lineage>
</organism>
<name>A0A813XEI9_9BILA</name>
<sequence length="286" mass="32124">MVSRDTRLIIANIFCVFIDIFNLAEQLGIYFIAKDNDLDESSQQRFFFILFGVGGASLFKSLLCHPVARIIFSMCIETGELVSYLTLLPNSTNLMIVAILFFVLEIIFHMLSIICICGISENNVEECGKNCCLLPLRILLYGTLFETQIFFLFLDANSPFRDTFYEVLMVLATFFGLPMVDIATEKACHIEDKDEEKTKVLEVWEGFLRILGAIIDPILIITAVVYCSLQLQNRDGLKTYDFVIYIITIISYGSIVFALACALGCTLCICAGAFVAFLKKCLCPSK</sequence>
<reference evidence="2" key="1">
    <citation type="submission" date="2021-02" db="EMBL/GenBank/DDBJ databases">
        <authorList>
            <person name="Nowell W R."/>
        </authorList>
    </citation>
    <scope>NUCLEOTIDE SEQUENCE</scope>
</reference>
<dbReference type="EMBL" id="CAJNOE010000080">
    <property type="protein sequence ID" value="CAF0874905.1"/>
    <property type="molecule type" value="Genomic_DNA"/>
</dbReference>
<dbReference type="OrthoDB" id="10000438at2759"/>
<feature type="transmembrane region" description="Helical" evidence="1">
    <location>
        <begin position="9"/>
        <end position="33"/>
    </location>
</feature>
<evidence type="ECO:0000313" key="6">
    <source>
        <dbReference type="EMBL" id="CAF4012531.1"/>
    </source>
</evidence>
<comment type="caution">
    <text evidence="2">The sequence shown here is derived from an EMBL/GenBank/DDBJ whole genome shotgun (WGS) entry which is preliminary data.</text>
</comment>
<feature type="transmembrane region" description="Helical" evidence="1">
    <location>
        <begin position="163"/>
        <end position="183"/>
    </location>
</feature>
<feature type="transmembrane region" description="Helical" evidence="1">
    <location>
        <begin position="70"/>
        <end position="88"/>
    </location>
</feature>
<feature type="transmembrane region" description="Helical" evidence="1">
    <location>
        <begin position="45"/>
        <end position="63"/>
    </location>
</feature>
<keyword evidence="1" id="KW-0472">Membrane</keyword>
<dbReference type="Proteomes" id="UP000663860">
    <property type="component" value="Unassembled WGS sequence"/>
</dbReference>
<dbReference type="Proteomes" id="UP000663891">
    <property type="component" value="Unassembled WGS sequence"/>
</dbReference>
<proteinExistence type="predicted"/>
<feature type="transmembrane region" description="Helical" evidence="1">
    <location>
        <begin position="243"/>
        <end position="276"/>
    </location>
</feature>
<evidence type="ECO:0000313" key="5">
    <source>
        <dbReference type="EMBL" id="CAF3627153.1"/>
    </source>
</evidence>
<dbReference type="EMBL" id="CAJNON010000138">
    <property type="protein sequence ID" value="CAF1020742.1"/>
    <property type="molecule type" value="Genomic_DNA"/>
</dbReference>
<accession>A0A813XEI9</accession>
<dbReference type="EMBL" id="CAJOAZ010003515">
    <property type="protein sequence ID" value="CAF4012531.1"/>
    <property type="molecule type" value="Genomic_DNA"/>
</dbReference>
<dbReference type="EMBL" id="CAJOBB010000251">
    <property type="protein sequence ID" value="CAF3627153.1"/>
    <property type="molecule type" value="Genomic_DNA"/>
</dbReference>
<evidence type="ECO:0000313" key="8">
    <source>
        <dbReference type="Proteomes" id="UP000663860"/>
    </source>
</evidence>
<evidence type="ECO:0000313" key="4">
    <source>
        <dbReference type="EMBL" id="CAF1020742.1"/>
    </source>
</evidence>
<evidence type="ECO:0000313" key="7">
    <source>
        <dbReference type="EMBL" id="CAF4105074.1"/>
    </source>
</evidence>
<dbReference type="EMBL" id="CAJNOG010000071">
    <property type="protein sequence ID" value="CAF0888507.1"/>
    <property type="molecule type" value="Genomic_DNA"/>
</dbReference>